<keyword evidence="1" id="KW-0812">Transmembrane</keyword>
<comment type="caution">
    <text evidence="2">The sequence shown here is derived from an EMBL/GenBank/DDBJ whole genome shotgun (WGS) entry which is preliminary data.</text>
</comment>
<name>A0A6N2B652_SOLCI</name>
<proteinExistence type="predicted"/>
<protein>
    <submittedName>
        <fullName evidence="2">Uncharacterized protein</fullName>
    </submittedName>
</protein>
<gene>
    <name evidence="2" type="ORF">EJD97_016278</name>
</gene>
<organism evidence="2">
    <name type="scientific">Solanum chilense</name>
    <name type="common">Tomato</name>
    <name type="synonym">Lycopersicon chilense</name>
    <dbReference type="NCBI Taxonomy" id="4083"/>
    <lineage>
        <taxon>Eukaryota</taxon>
        <taxon>Viridiplantae</taxon>
        <taxon>Streptophyta</taxon>
        <taxon>Embryophyta</taxon>
        <taxon>Tracheophyta</taxon>
        <taxon>Spermatophyta</taxon>
        <taxon>Magnoliopsida</taxon>
        <taxon>eudicotyledons</taxon>
        <taxon>Gunneridae</taxon>
        <taxon>Pentapetalae</taxon>
        <taxon>asterids</taxon>
        <taxon>lamiids</taxon>
        <taxon>Solanales</taxon>
        <taxon>Solanaceae</taxon>
        <taxon>Solanoideae</taxon>
        <taxon>Solaneae</taxon>
        <taxon>Solanum</taxon>
        <taxon>Solanum subgen. Lycopersicon</taxon>
    </lineage>
</organism>
<reference evidence="2" key="1">
    <citation type="submission" date="2019-05" db="EMBL/GenBank/DDBJ databases">
        <title>The de novo reference genome and transcriptome assemblies of the wild tomato species Solanum chilense.</title>
        <authorList>
            <person name="Stam R."/>
            <person name="Nosenko T."/>
            <person name="Hoerger A.C."/>
            <person name="Stephan W."/>
            <person name="Seidel M.A."/>
            <person name="Kuhn J.M.M."/>
            <person name="Haberer G."/>
            <person name="Tellier A."/>
        </authorList>
    </citation>
    <scope>NUCLEOTIDE SEQUENCE</scope>
    <source>
        <tissue evidence="2">Mature leaves</tissue>
    </source>
</reference>
<accession>A0A6N2B652</accession>
<dbReference type="AlphaFoldDB" id="A0A6N2B652"/>
<keyword evidence="1" id="KW-1133">Transmembrane helix</keyword>
<dbReference type="EMBL" id="RXGB01004287">
    <property type="protein sequence ID" value="TMW90026.1"/>
    <property type="molecule type" value="Genomic_DNA"/>
</dbReference>
<sequence length="284" mass="34105">MARKDYYFDPVFSVVSIHSIFTLTHSESKRSGFGTKALNSPGKEAEIVFFNPSFTFNRWQKHRREHPRLSKQKKTTRYLIWILEMTFLSRSNQCLWEKMMQWISTLGLYPRTRKRHSTLTKRIWISLLILISGRFRPSTLTCQNLIYIPQVKRIKNQRSHQKKNPLLLSTKRKEMASIFHLILSWIISGLGQVRRVMAKRRTTKKRIVSILDQARRERRQRTTKKRIVSVLDRARRVEKRQRTTKKRIILVLDQARRVEKRQRTTKNRNFHPLREVVMKALEVI</sequence>
<keyword evidence="1" id="KW-0472">Membrane</keyword>
<evidence type="ECO:0000313" key="2">
    <source>
        <dbReference type="EMBL" id="TMW90026.1"/>
    </source>
</evidence>
<feature type="transmembrane region" description="Helical" evidence="1">
    <location>
        <begin position="175"/>
        <end position="197"/>
    </location>
</feature>
<evidence type="ECO:0000256" key="1">
    <source>
        <dbReference type="SAM" id="Phobius"/>
    </source>
</evidence>